<dbReference type="GO" id="GO:0005524">
    <property type="term" value="F:ATP binding"/>
    <property type="evidence" value="ECO:0007669"/>
    <property type="project" value="UniProtKB-UniRule"/>
</dbReference>
<dbReference type="OrthoDB" id="347657at2759"/>
<dbReference type="PANTHER" id="PTHR24356:SF163">
    <property type="entry name" value="3-PHOSPHOINOSITIDE-DEPENDENT PROTEIN KINASE 1-RELATED"/>
    <property type="match status" value="1"/>
</dbReference>
<keyword evidence="6 11" id="KW-0547">Nucleotide-binding</keyword>
<comment type="similarity">
    <text evidence="1">Belongs to the protein kinase superfamily. AGC Ser/Thr protein kinase family. PDPK1 subfamily.</text>
</comment>
<evidence type="ECO:0000256" key="9">
    <source>
        <dbReference type="ARBA" id="ARBA00047899"/>
    </source>
</evidence>
<keyword evidence="15" id="KW-1185">Reference proteome</keyword>
<evidence type="ECO:0000256" key="11">
    <source>
        <dbReference type="PROSITE-ProRule" id="PRU10141"/>
    </source>
</evidence>
<dbReference type="GO" id="GO:0004674">
    <property type="term" value="F:protein serine/threonine kinase activity"/>
    <property type="evidence" value="ECO:0007669"/>
    <property type="project" value="UniProtKB-KW"/>
</dbReference>
<dbReference type="InterPro" id="IPR050236">
    <property type="entry name" value="Ser_Thr_kinase_AGC"/>
</dbReference>
<evidence type="ECO:0000256" key="1">
    <source>
        <dbReference type="ARBA" id="ARBA00010006"/>
    </source>
</evidence>
<dbReference type="PROSITE" id="PS50011">
    <property type="entry name" value="PROTEIN_KINASE_DOM"/>
    <property type="match status" value="1"/>
</dbReference>
<dbReference type="FunFam" id="3.30.200.20:FF:000191">
    <property type="entry name" value="3-phosphoinositide-dependent protein kinase 2-like"/>
    <property type="match status" value="1"/>
</dbReference>
<comment type="catalytic activity">
    <reaction evidence="10">
        <text>L-seryl-[protein] + ATP = O-phospho-L-seryl-[protein] + ADP + H(+)</text>
        <dbReference type="Rhea" id="RHEA:17989"/>
        <dbReference type="Rhea" id="RHEA-COMP:9863"/>
        <dbReference type="Rhea" id="RHEA-COMP:11604"/>
        <dbReference type="ChEBI" id="CHEBI:15378"/>
        <dbReference type="ChEBI" id="CHEBI:29999"/>
        <dbReference type="ChEBI" id="CHEBI:30616"/>
        <dbReference type="ChEBI" id="CHEBI:83421"/>
        <dbReference type="ChEBI" id="CHEBI:456216"/>
        <dbReference type="EC" id="2.7.11.1"/>
    </reaction>
</comment>
<evidence type="ECO:0000256" key="5">
    <source>
        <dbReference type="ARBA" id="ARBA00022679"/>
    </source>
</evidence>
<dbReference type="GO" id="GO:0035556">
    <property type="term" value="P:intracellular signal transduction"/>
    <property type="evidence" value="ECO:0007669"/>
    <property type="project" value="TreeGrafter"/>
</dbReference>
<comment type="catalytic activity">
    <reaction evidence="9">
        <text>L-threonyl-[protein] + ATP = O-phospho-L-threonyl-[protein] + ADP + H(+)</text>
        <dbReference type="Rhea" id="RHEA:46608"/>
        <dbReference type="Rhea" id="RHEA-COMP:11060"/>
        <dbReference type="Rhea" id="RHEA-COMP:11605"/>
        <dbReference type="ChEBI" id="CHEBI:15378"/>
        <dbReference type="ChEBI" id="CHEBI:30013"/>
        <dbReference type="ChEBI" id="CHEBI:30616"/>
        <dbReference type="ChEBI" id="CHEBI:61977"/>
        <dbReference type="ChEBI" id="CHEBI:456216"/>
        <dbReference type="EC" id="2.7.11.1"/>
    </reaction>
</comment>
<keyword evidence="7 14" id="KW-0418">Kinase</keyword>
<organism evidence="14 15">
    <name type="scientific">Rhizopus stolonifer</name>
    <name type="common">Rhizopus nigricans</name>
    <dbReference type="NCBI Taxonomy" id="4846"/>
    <lineage>
        <taxon>Eukaryota</taxon>
        <taxon>Fungi</taxon>
        <taxon>Fungi incertae sedis</taxon>
        <taxon>Mucoromycota</taxon>
        <taxon>Mucoromycotina</taxon>
        <taxon>Mucoromycetes</taxon>
        <taxon>Mucorales</taxon>
        <taxon>Mucorineae</taxon>
        <taxon>Rhizopodaceae</taxon>
        <taxon>Rhizopus</taxon>
    </lineage>
</organism>
<reference evidence="14 15" key="1">
    <citation type="journal article" date="2018" name="G3 (Bethesda)">
        <title>Phylogenetic and Phylogenomic Definition of Rhizopus Species.</title>
        <authorList>
            <person name="Gryganskyi A.P."/>
            <person name="Golan J."/>
            <person name="Dolatabadi S."/>
            <person name="Mondo S."/>
            <person name="Robb S."/>
            <person name="Idnurm A."/>
            <person name="Muszewska A."/>
            <person name="Steczkiewicz K."/>
            <person name="Masonjones S."/>
            <person name="Liao H.L."/>
            <person name="Gajdeczka M.T."/>
            <person name="Anike F."/>
            <person name="Vuek A."/>
            <person name="Anishchenko I.M."/>
            <person name="Voigt K."/>
            <person name="de Hoog G.S."/>
            <person name="Smith M.E."/>
            <person name="Heitman J."/>
            <person name="Vilgalys R."/>
            <person name="Stajich J.E."/>
        </authorList>
    </citation>
    <scope>NUCLEOTIDE SEQUENCE [LARGE SCALE GENOMIC DNA]</scope>
    <source>
        <strain evidence="14 15">LSU 92-RS-03</strain>
    </source>
</reference>
<feature type="binding site" evidence="11">
    <location>
        <position position="64"/>
    </location>
    <ligand>
        <name>ATP</name>
        <dbReference type="ChEBI" id="CHEBI:30616"/>
    </ligand>
</feature>
<evidence type="ECO:0000256" key="7">
    <source>
        <dbReference type="ARBA" id="ARBA00022777"/>
    </source>
</evidence>
<feature type="domain" description="Protein kinase" evidence="13">
    <location>
        <begin position="35"/>
        <end position="290"/>
    </location>
</feature>
<dbReference type="Pfam" id="PF00069">
    <property type="entry name" value="Pkinase"/>
    <property type="match status" value="1"/>
</dbReference>
<feature type="region of interest" description="Disordered" evidence="12">
    <location>
        <begin position="1"/>
        <end position="25"/>
    </location>
</feature>
<evidence type="ECO:0000313" key="15">
    <source>
        <dbReference type="Proteomes" id="UP000253551"/>
    </source>
</evidence>
<accession>A0A367KWJ9</accession>
<dbReference type="InterPro" id="IPR000719">
    <property type="entry name" value="Prot_kinase_dom"/>
</dbReference>
<dbReference type="CDD" id="cd05581">
    <property type="entry name" value="STKc_PDK1"/>
    <property type="match status" value="1"/>
</dbReference>
<dbReference type="FunFam" id="1.10.510.10:FF:000024">
    <property type="entry name" value="Probable serine/threonine-protein kinase cot-1"/>
    <property type="match status" value="1"/>
</dbReference>
<dbReference type="EMBL" id="PJQM01000132">
    <property type="protein sequence ID" value="RCI06544.1"/>
    <property type="molecule type" value="Genomic_DNA"/>
</dbReference>
<dbReference type="PROSITE" id="PS00107">
    <property type="entry name" value="PROTEIN_KINASE_ATP"/>
    <property type="match status" value="1"/>
</dbReference>
<dbReference type="EC" id="2.7.11.1" evidence="2"/>
<keyword evidence="4" id="KW-0597">Phosphoprotein</keyword>
<evidence type="ECO:0000259" key="13">
    <source>
        <dbReference type="PROSITE" id="PS50011"/>
    </source>
</evidence>
<evidence type="ECO:0000313" key="14">
    <source>
        <dbReference type="EMBL" id="RCI06544.1"/>
    </source>
</evidence>
<evidence type="ECO:0000256" key="8">
    <source>
        <dbReference type="ARBA" id="ARBA00022840"/>
    </source>
</evidence>
<dbReference type="Gene3D" id="1.10.510.10">
    <property type="entry name" value="Transferase(Phosphotransferase) domain 1"/>
    <property type="match status" value="1"/>
</dbReference>
<evidence type="ECO:0000256" key="2">
    <source>
        <dbReference type="ARBA" id="ARBA00012513"/>
    </source>
</evidence>
<dbReference type="SUPFAM" id="SSF56112">
    <property type="entry name" value="Protein kinase-like (PK-like)"/>
    <property type="match status" value="1"/>
</dbReference>
<dbReference type="InterPro" id="IPR011009">
    <property type="entry name" value="Kinase-like_dom_sf"/>
</dbReference>
<feature type="compositionally biased region" description="Polar residues" evidence="12">
    <location>
        <begin position="1"/>
        <end position="16"/>
    </location>
</feature>
<keyword evidence="5" id="KW-0808">Transferase</keyword>
<proteinExistence type="inferred from homology"/>
<dbReference type="PANTHER" id="PTHR24356">
    <property type="entry name" value="SERINE/THREONINE-PROTEIN KINASE"/>
    <property type="match status" value="1"/>
</dbReference>
<keyword evidence="8 11" id="KW-0067">ATP-binding</keyword>
<sequence length="367" mass="41538">MVESPTSNKRAPSLNTEVDDPSHPLHLHRREVTDFEYGDILGEGSYSTVLVGKDKKSGKCYAIKRLDKAHIVKNNKVKYVMIERDALSKMNHPGIVKLYWTFKDDQSLYFVLDLAENGELYTFIKRLAPFDLKTAQFYAAEILLAIEYIHKQGVIHSILLDDMMHVKIADFGSAKIMSNTSTEQESGGSRSFVGTAEYVPPELLSSEPVSKEADFWAFGCIVYQMLAGKSPFKAPTDYLIFQKIKHLEYTLPDSFEEEAKDIVQKLLIPDPTKRLGAEGGIDAIKNHPFFDSIDWENIFSSKAPSLKEELAEELKRNPPQEFDLQQNAHAWFQQTFGDPLSDQLAELRIESYPPPALDIQPSSNQSQ</sequence>
<evidence type="ECO:0000256" key="12">
    <source>
        <dbReference type="SAM" id="MobiDB-lite"/>
    </source>
</evidence>
<evidence type="ECO:0000256" key="3">
    <source>
        <dbReference type="ARBA" id="ARBA00022527"/>
    </source>
</evidence>
<dbReference type="InterPro" id="IPR039046">
    <property type="entry name" value="PDPK1"/>
</dbReference>
<dbReference type="Proteomes" id="UP000253551">
    <property type="component" value="Unassembled WGS sequence"/>
</dbReference>
<evidence type="ECO:0000256" key="6">
    <source>
        <dbReference type="ARBA" id="ARBA00022741"/>
    </source>
</evidence>
<name>A0A367KWJ9_RHIST</name>
<dbReference type="Gene3D" id="3.30.200.20">
    <property type="entry name" value="Phosphorylase Kinase, domain 1"/>
    <property type="match status" value="1"/>
</dbReference>
<evidence type="ECO:0000256" key="4">
    <source>
        <dbReference type="ARBA" id="ARBA00022553"/>
    </source>
</evidence>
<dbReference type="AlphaFoldDB" id="A0A367KWJ9"/>
<protein>
    <recommendedName>
        <fullName evidence="2">non-specific serine/threonine protein kinase</fullName>
        <ecNumber evidence="2">2.7.11.1</ecNumber>
    </recommendedName>
</protein>
<comment type="caution">
    <text evidence="14">The sequence shown here is derived from an EMBL/GenBank/DDBJ whole genome shotgun (WGS) entry which is preliminary data.</text>
</comment>
<evidence type="ECO:0000256" key="10">
    <source>
        <dbReference type="ARBA" id="ARBA00048679"/>
    </source>
</evidence>
<keyword evidence="3" id="KW-0723">Serine/threonine-protein kinase</keyword>
<dbReference type="GO" id="GO:0007010">
    <property type="term" value="P:cytoskeleton organization"/>
    <property type="evidence" value="ECO:0007669"/>
    <property type="project" value="UniProtKB-ARBA"/>
</dbReference>
<gene>
    <name evidence="14" type="primary">PKH3</name>
    <name evidence="14" type="ORF">CU098_013792</name>
</gene>
<dbReference type="STRING" id="4846.A0A367KWJ9"/>
<dbReference type="InterPro" id="IPR017441">
    <property type="entry name" value="Protein_kinase_ATP_BS"/>
</dbReference>